<dbReference type="RefSeq" id="WP_014959934.1">
    <property type="nucleotide sequence ID" value="NZ_CP007243.1"/>
</dbReference>
<reference evidence="1 2" key="2">
    <citation type="journal article" date="2015" name="Biomed. Res. Int.">
        <title>Effects of Arsenite Resistance on the Growth and Functional Gene Expression of Leptospirillum ferriphilum and Acidithiobacillus thiooxidans in Pure Culture and Coculture.</title>
        <authorList>
            <person name="Jiang H."/>
            <person name="Liang Y."/>
            <person name="Yin H."/>
            <person name="Xiao Y."/>
            <person name="Guo X."/>
            <person name="Xu Y."/>
            <person name="Hu Q."/>
            <person name="Liu H."/>
            <person name="Liu X."/>
        </authorList>
    </citation>
    <scope>NUCLEOTIDE SEQUENCE [LARGE SCALE GENOMIC DNA]</scope>
    <source>
        <strain evidence="1 2">YSK</strain>
    </source>
</reference>
<reference evidence="2" key="1">
    <citation type="submission" date="2014-02" db="EMBL/GenBank/DDBJ databases">
        <title>Complete genome sequence and comparative genomic analysis of the nitrogen-fixing bacterium Leptospirillum ferriphilum YSK.</title>
        <authorList>
            <person name="Guo X."/>
            <person name="Yin H."/>
            <person name="Liang Y."/>
            <person name="Hu Q."/>
            <person name="Ma L."/>
            <person name="Xiao Y."/>
            <person name="Zhang X."/>
            <person name="Qiu G."/>
            <person name="Liu X."/>
        </authorList>
    </citation>
    <scope>NUCLEOTIDE SEQUENCE [LARGE SCALE GENOMIC DNA]</scope>
    <source>
        <strain evidence="2">YSK</strain>
    </source>
</reference>
<dbReference type="Proteomes" id="UP000027059">
    <property type="component" value="Chromosome"/>
</dbReference>
<dbReference type="AlphaFoldDB" id="A0A059XWB9"/>
<sequence length="464" mass="53357">MGFFLFTRSLRDTTESKKILEMIISDNQTACFVVNEENQIVIFNDILSLFLGWSVNAVARKPLEEVLRHLVTQGQDVPVTLPSLDSVLTEFRVYKNFGKRGALLFKGYPLGGLPPPAGIYFLYRQEDPPTEKIVHQYLAPIIDKLYSRTRQHLAMLALDDYDLREIDRTSREILNTLGPMLQHVRVFLVNRISMDDSSHFARILFDGAPDSVQESLEGILYGDTIFFQRLFGNSGRPALVEHTELPWKYEFLFPFNWYHHVFGWMGIPVASLDVWRNPVRFSWQDALGELGQSMGLQRSRMGLLPQYRMSPDGVLDGTSLGMALDSMIGRTPPRPFVLLLFRILDKGMRDEFVRLLGKAKRGTDFLGEHPEGLVAVFPDEDPTFRQSIMDRYKKIFEKLIVSDFRFQCTISSFGFPAREWTSGEVLARLNEIKGVDVRPAIEMATDDVVFDDWFKKFLLLKDFE</sequence>
<proteinExistence type="predicted"/>
<dbReference type="OrthoDB" id="9814221at2"/>
<evidence type="ECO:0008006" key="3">
    <source>
        <dbReference type="Google" id="ProtNLM"/>
    </source>
</evidence>
<dbReference type="KEGG" id="lfp:Y981_00915"/>
<keyword evidence="2" id="KW-1185">Reference proteome</keyword>
<evidence type="ECO:0000313" key="2">
    <source>
        <dbReference type="Proteomes" id="UP000027059"/>
    </source>
</evidence>
<evidence type="ECO:0000313" key="1">
    <source>
        <dbReference type="EMBL" id="AIA31390.1"/>
    </source>
</evidence>
<dbReference type="HOGENOM" id="CLU_588992_0_0_0"/>
<protein>
    <recommendedName>
        <fullName evidence="3">PAS domain-containing protein</fullName>
    </recommendedName>
</protein>
<organism evidence="1 2">
    <name type="scientific">Leptospirillum ferriphilum YSK</name>
    <dbReference type="NCBI Taxonomy" id="1441628"/>
    <lineage>
        <taxon>Bacteria</taxon>
        <taxon>Pseudomonadati</taxon>
        <taxon>Nitrospirota</taxon>
        <taxon>Nitrospiria</taxon>
        <taxon>Nitrospirales</taxon>
        <taxon>Nitrospiraceae</taxon>
        <taxon>Leptospirillum</taxon>
    </lineage>
</organism>
<dbReference type="EMBL" id="CP007243">
    <property type="protein sequence ID" value="AIA31390.1"/>
    <property type="molecule type" value="Genomic_DNA"/>
</dbReference>
<name>A0A059XWB9_9BACT</name>
<accession>A0A059XWB9</accession>
<gene>
    <name evidence="1" type="ORF">Y981_00915</name>
</gene>